<evidence type="ECO:0000256" key="1">
    <source>
        <dbReference type="SAM" id="SignalP"/>
    </source>
</evidence>
<keyword evidence="1" id="KW-0732">Signal</keyword>
<dbReference type="Proteomes" id="UP000239872">
    <property type="component" value="Unassembled WGS sequence"/>
</dbReference>
<feature type="chain" id="PRO_5015547802" description="DUF1735 domain-containing protein" evidence="1">
    <location>
        <begin position="20"/>
        <end position="322"/>
    </location>
</feature>
<accession>A0A2S7T259</accession>
<evidence type="ECO:0000313" key="2">
    <source>
        <dbReference type="EMBL" id="PQJ13044.1"/>
    </source>
</evidence>
<dbReference type="EMBL" id="PPSL01000001">
    <property type="protein sequence ID" value="PQJ13044.1"/>
    <property type="molecule type" value="Genomic_DNA"/>
</dbReference>
<reference evidence="2 3" key="1">
    <citation type="submission" date="2018-01" db="EMBL/GenBank/DDBJ databases">
        <title>A novel member of the phylum Bacteroidetes isolated from glacier ice.</title>
        <authorList>
            <person name="Liu Q."/>
            <person name="Xin Y.-H."/>
        </authorList>
    </citation>
    <scope>NUCLEOTIDE SEQUENCE [LARGE SCALE GENOMIC DNA]</scope>
    <source>
        <strain evidence="2 3">RB1R16</strain>
    </source>
</reference>
<keyword evidence="3" id="KW-1185">Reference proteome</keyword>
<protein>
    <recommendedName>
        <fullName evidence="4">DUF1735 domain-containing protein</fullName>
    </recommendedName>
</protein>
<dbReference type="RefSeq" id="WP_105037928.1">
    <property type="nucleotide sequence ID" value="NZ_PPSL01000001.1"/>
</dbReference>
<dbReference type="PROSITE" id="PS51257">
    <property type="entry name" value="PROKAR_LIPOPROTEIN"/>
    <property type="match status" value="1"/>
</dbReference>
<gene>
    <name evidence="2" type="ORF">CJD36_004685</name>
</gene>
<sequence>MNKKVLTSLAVAGTLIAFASCYKNDRKDPTYSSISDAFASFAPTSKTVDMDAATGGSFRGNSGARYEFPANAFVTRSGATVAGTIKIEVRECLTKSDMFFSDLLPVTDSESLISAGEVYVHATQNGQELFLQHGVAYAVNLPQKGTVIPGMSVFHVSGDSIRTINTVATTELNAKVKWRPVYPVTPLTCIIYNGDTVKMFNDSLEYGNADKFMSNPNYQTFQLSLTTSDGSTLPDWNNIDNVVEARCLYDGLNGIWRMKWSSDGIIYEHHVPDIPVHFVVTSIVDGRFYGGILAAIPVTGSTYNVVLQPTTPSAFKTLIDAL</sequence>
<organism evidence="2 3">
    <name type="scientific">Flavipsychrobacter stenotrophus</name>
    <dbReference type="NCBI Taxonomy" id="2077091"/>
    <lineage>
        <taxon>Bacteria</taxon>
        <taxon>Pseudomonadati</taxon>
        <taxon>Bacteroidota</taxon>
        <taxon>Chitinophagia</taxon>
        <taxon>Chitinophagales</taxon>
        <taxon>Chitinophagaceae</taxon>
        <taxon>Flavipsychrobacter</taxon>
    </lineage>
</organism>
<name>A0A2S7T259_9BACT</name>
<dbReference type="AlphaFoldDB" id="A0A2S7T259"/>
<dbReference type="OrthoDB" id="649240at2"/>
<evidence type="ECO:0000313" key="3">
    <source>
        <dbReference type="Proteomes" id="UP000239872"/>
    </source>
</evidence>
<comment type="caution">
    <text evidence="2">The sequence shown here is derived from an EMBL/GenBank/DDBJ whole genome shotgun (WGS) entry which is preliminary data.</text>
</comment>
<feature type="signal peptide" evidence="1">
    <location>
        <begin position="1"/>
        <end position="19"/>
    </location>
</feature>
<evidence type="ECO:0008006" key="4">
    <source>
        <dbReference type="Google" id="ProtNLM"/>
    </source>
</evidence>
<proteinExistence type="predicted"/>